<gene>
    <name evidence="1" type="ordered locus">swp_0732</name>
</gene>
<dbReference type="AlphaFoldDB" id="B8CIS1"/>
<protein>
    <submittedName>
        <fullName evidence="1">Uncharacterized protein</fullName>
    </submittedName>
</protein>
<dbReference type="KEGG" id="swp:swp_0732"/>
<sequence length="35" mass="4008">MWFIAQFAGLLLLPVISLAMFACLVCSLQWHKLKD</sequence>
<dbReference type="Proteomes" id="UP000000753">
    <property type="component" value="Chromosome"/>
</dbReference>
<dbReference type="HOGENOM" id="CLU_220485_0_0_6"/>
<reference evidence="1 2" key="1">
    <citation type="journal article" date="2008" name="PLoS ONE">
        <title>Environmental adaptation: genomic analysis of the piezotolerant and psychrotolerant deep-sea iron reducing bacterium Shewanella piezotolerans WP3.</title>
        <authorList>
            <person name="Wang F."/>
            <person name="Wang J."/>
            <person name="Jian H."/>
            <person name="Zhang B."/>
            <person name="Li S."/>
            <person name="Wang F."/>
            <person name="Zeng X."/>
            <person name="Gao L."/>
            <person name="Bartlett D.H."/>
            <person name="Yu J."/>
            <person name="Hu S."/>
            <person name="Xiao X."/>
        </authorList>
    </citation>
    <scope>NUCLEOTIDE SEQUENCE [LARGE SCALE GENOMIC DNA]</scope>
    <source>
        <strain evidence="2">WP3 / JCM 13877</strain>
    </source>
</reference>
<accession>B8CIS1</accession>
<organism evidence="1 2">
    <name type="scientific">Shewanella piezotolerans (strain WP3 / JCM 13877)</name>
    <dbReference type="NCBI Taxonomy" id="225849"/>
    <lineage>
        <taxon>Bacteria</taxon>
        <taxon>Pseudomonadati</taxon>
        <taxon>Pseudomonadota</taxon>
        <taxon>Gammaproteobacteria</taxon>
        <taxon>Alteromonadales</taxon>
        <taxon>Shewanellaceae</taxon>
        <taxon>Shewanella</taxon>
    </lineage>
</organism>
<evidence type="ECO:0000313" key="1">
    <source>
        <dbReference type="EMBL" id="ACJ27547.1"/>
    </source>
</evidence>
<keyword evidence="2" id="KW-1185">Reference proteome</keyword>
<proteinExistence type="predicted"/>
<evidence type="ECO:0000313" key="2">
    <source>
        <dbReference type="Proteomes" id="UP000000753"/>
    </source>
</evidence>
<name>B8CIS1_SHEPW</name>
<dbReference type="EMBL" id="CP000472">
    <property type="protein sequence ID" value="ACJ27547.1"/>
    <property type="molecule type" value="Genomic_DNA"/>
</dbReference>